<name>A0A2K9LLQ5_9GAMM</name>
<reference evidence="2" key="1">
    <citation type="submission" date="2017-08" db="EMBL/GenBank/DDBJ databases">
        <title>Direct submision.</title>
        <authorList>
            <person name="Kim S.-J."/>
            <person name="Rhee S.-K."/>
        </authorList>
    </citation>
    <scope>NUCLEOTIDE SEQUENCE [LARGE SCALE GENOMIC DNA]</scope>
    <source>
        <strain evidence="2">GI5</strain>
    </source>
</reference>
<dbReference type="Proteomes" id="UP000235116">
    <property type="component" value="Chromosome"/>
</dbReference>
<proteinExistence type="predicted"/>
<organism evidence="1 2">
    <name type="scientific">Ketobacter alkanivorans</name>
    <dbReference type="NCBI Taxonomy" id="1917421"/>
    <lineage>
        <taxon>Bacteria</taxon>
        <taxon>Pseudomonadati</taxon>
        <taxon>Pseudomonadota</taxon>
        <taxon>Gammaproteobacteria</taxon>
        <taxon>Pseudomonadales</taxon>
        <taxon>Ketobacteraceae</taxon>
        <taxon>Ketobacter</taxon>
    </lineage>
</organism>
<dbReference type="AlphaFoldDB" id="A0A2K9LLQ5"/>
<evidence type="ECO:0000313" key="2">
    <source>
        <dbReference type="Proteomes" id="UP000235116"/>
    </source>
</evidence>
<gene>
    <name evidence="1" type="ORF">Kalk_12290</name>
</gene>
<keyword evidence="2" id="KW-1185">Reference proteome</keyword>
<dbReference type="EMBL" id="CP022684">
    <property type="protein sequence ID" value="AUM13157.1"/>
    <property type="molecule type" value="Genomic_DNA"/>
</dbReference>
<dbReference type="KEGG" id="kak:Kalk_12290"/>
<protein>
    <submittedName>
        <fullName evidence="1">Uncharacterized protein</fullName>
    </submittedName>
</protein>
<accession>A0A2K9LLQ5</accession>
<dbReference type="RefSeq" id="WP_101894535.1">
    <property type="nucleotide sequence ID" value="NZ_CP022684.1"/>
</dbReference>
<evidence type="ECO:0000313" key="1">
    <source>
        <dbReference type="EMBL" id="AUM13157.1"/>
    </source>
</evidence>
<dbReference type="OrthoDB" id="8436543at2"/>
<sequence length="435" mass="48246">MRVHVFIATTQGPIAVQRIVAEEPDVQSVICIDGGMEPLSISGRYHDFVRKGSGLIQRDFGEPAYRVDVSGRIDQGNSWQLPVYLAHYLSAEGLLGDGQPQPGDRVVWSTGALKADRSISPVEEVYNKLKASSELFLNLKEQDAPVLVLVPAAESPALDRWLQSDDIMVEAHTDWICASSDQLDDALRQLCDFIYPEHVGEQDQQDHCMEEGNITQPNILQEPYLPPPGMVSESVPAMAADVATAPQPSTRGGMIWGALILLLIGAGVAGWQYQETTLPAPSLVVEMGPTYGECNQKYMIEQVLVAENGNFPDVSLNRLCAIWIETSPEVGSVVGVSLDNGTLFPIQFSIDRWRMSLPSQRFHSRKYALLVSEQVLTDSVLNKLKSQLEDEFNRDNAQNDTIDPAWLEMVAQKNSIDIDVYTHQLVYEKMSSRDF</sequence>